<dbReference type="Proteomes" id="UP000078287">
    <property type="component" value="Unassembled WGS sequence"/>
</dbReference>
<dbReference type="STRING" id="1707952.A6A03_03370"/>
<evidence type="ECO:0000313" key="2">
    <source>
        <dbReference type="EMBL" id="OAN44195.1"/>
    </source>
</evidence>
<dbReference type="InterPro" id="IPR009061">
    <property type="entry name" value="DNA-bd_dom_put_sf"/>
</dbReference>
<evidence type="ECO:0000259" key="1">
    <source>
        <dbReference type="Pfam" id="PF12728"/>
    </source>
</evidence>
<dbReference type="OrthoDB" id="164374at2"/>
<accession>A0A178M833</accession>
<gene>
    <name evidence="2" type="ORF">A6A03_03370</name>
</gene>
<protein>
    <submittedName>
        <fullName evidence="2">DNA-binding protein</fullName>
    </submittedName>
</protein>
<dbReference type="Pfam" id="PF12728">
    <property type="entry name" value="HTH_17"/>
    <property type="match status" value="1"/>
</dbReference>
<reference evidence="2 3" key="1">
    <citation type="submission" date="2016-04" db="EMBL/GenBank/DDBJ databases">
        <title>Chloroflexus islandicus sp. nov., a thermophilic filamentous anoxygenic phototrophic bacterium from geyser Strokkur (Iceland).</title>
        <authorList>
            <person name="Gaisin V.A."/>
            <person name="Kalashnikov A.M."/>
            <person name="Sukhacheva M.V."/>
            <person name="Grouzdev D.S."/>
            <person name="Ivanov T.M."/>
            <person name="Kuznetsov B."/>
            <person name="Gorlenko V.M."/>
        </authorList>
    </citation>
    <scope>NUCLEOTIDE SEQUENCE [LARGE SCALE GENOMIC DNA]</scope>
    <source>
        <strain evidence="3">isl-2</strain>
    </source>
</reference>
<dbReference type="InterPro" id="IPR010093">
    <property type="entry name" value="SinI_DNA-bd"/>
</dbReference>
<keyword evidence="3" id="KW-1185">Reference proteome</keyword>
<organism evidence="2 3">
    <name type="scientific">Chloroflexus islandicus</name>
    <dbReference type="NCBI Taxonomy" id="1707952"/>
    <lineage>
        <taxon>Bacteria</taxon>
        <taxon>Bacillati</taxon>
        <taxon>Chloroflexota</taxon>
        <taxon>Chloroflexia</taxon>
        <taxon>Chloroflexales</taxon>
        <taxon>Chloroflexineae</taxon>
        <taxon>Chloroflexaceae</taxon>
        <taxon>Chloroflexus</taxon>
    </lineage>
</organism>
<dbReference type="GO" id="GO:0003677">
    <property type="term" value="F:DNA binding"/>
    <property type="evidence" value="ECO:0007669"/>
    <property type="project" value="UniProtKB-KW"/>
</dbReference>
<feature type="domain" description="Helix-turn-helix" evidence="1">
    <location>
        <begin position="13"/>
        <end position="62"/>
    </location>
</feature>
<dbReference type="RefSeq" id="WP_066789751.1">
    <property type="nucleotide sequence ID" value="NZ_LWQS01000071.1"/>
</dbReference>
<dbReference type="AlphaFoldDB" id="A0A178M833"/>
<dbReference type="NCBIfam" id="TIGR01764">
    <property type="entry name" value="excise"/>
    <property type="match status" value="1"/>
</dbReference>
<dbReference type="InterPro" id="IPR041657">
    <property type="entry name" value="HTH_17"/>
</dbReference>
<name>A0A178M833_9CHLR</name>
<evidence type="ECO:0000313" key="3">
    <source>
        <dbReference type="Proteomes" id="UP000078287"/>
    </source>
</evidence>
<proteinExistence type="predicted"/>
<comment type="caution">
    <text evidence="2">The sequence shown here is derived from an EMBL/GenBank/DDBJ whole genome shotgun (WGS) entry which is preliminary data.</text>
</comment>
<keyword evidence="2" id="KW-0238">DNA-binding</keyword>
<sequence length="72" mass="7956">MARREGINPDAVYSREEVARLLGVSLSTVKRLISSGQLAASRPAGLRRVFIRGASVLEMLETTRINGERDEE</sequence>
<dbReference type="EMBL" id="LWQS01000071">
    <property type="protein sequence ID" value="OAN44195.1"/>
    <property type="molecule type" value="Genomic_DNA"/>
</dbReference>
<dbReference type="SUPFAM" id="SSF46955">
    <property type="entry name" value="Putative DNA-binding domain"/>
    <property type="match status" value="1"/>
</dbReference>